<keyword evidence="2 3" id="KW-0802">TPR repeat</keyword>
<dbReference type="EMBL" id="QBMP01000335">
    <property type="protein sequence ID" value="PZO45949.1"/>
    <property type="molecule type" value="Genomic_DNA"/>
</dbReference>
<comment type="caution">
    <text evidence="4">The sequence shown here is derived from an EMBL/GenBank/DDBJ whole genome shotgun (WGS) entry which is preliminary data.</text>
</comment>
<dbReference type="SMART" id="SM00028">
    <property type="entry name" value="TPR"/>
    <property type="match status" value="5"/>
</dbReference>
<protein>
    <submittedName>
        <fullName evidence="4">Uncharacterized protein</fullName>
    </submittedName>
</protein>
<dbReference type="InterPro" id="IPR019734">
    <property type="entry name" value="TPR_rpt"/>
</dbReference>
<dbReference type="Gene3D" id="1.25.40.10">
    <property type="entry name" value="Tetratricopeptide repeat domain"/>
    <property type="match status" value="2"/>
</dbReference>
<dbReference type="InterPro" id="IPR011990">
    <property type="entry name" value="TPR-like_helical_dom_sf"/>
</dbReference>
<dbReference type="PANTHER" id="PTHR44943">
    <property type="entry name" value="CELLULOSE SYNTHASE OPERON PROTEIN C"/>
    <property type="match status" value="1"/>
</dbReference>
<dbReference type="InterPro" id="IPR051685">
    <property type="entry name" value="Ycf3/AcsC/BcsC/TPR_MFPF"/>
</dbReference>
<dbReference type="PANTHER" id="PTHR44943:SF8">
    <property type="entry name" value="TPR REPEAT-CONTAINING PROTEIN MJ0263"/>
    <property type="match status" value="1"/>
</dbReference>
<organism evidence="4 5">
    <name type="scientific">Phormidesmis priestleyi</name>
    <dbReference type="NCBI Taxonomy" id="268141"/>
    <lineage>
        <taxon>Bacteria</taxon>
        <taxon>Bacillati</taxon>
        <taxon>Cyanobacteriota</taxon>
        <taxon>Cyanophyceae</taxon>
        <taxon>Leptolyngbyales</taxon>
        <taxon>Leptolyngbyaceae</taxon>
        <taxon>Phormidesmis</taxon>
    </lineage>
</organism>
<dbReference type="PROSITE" id="PS50005">
    <property type="entry name" value="TPR"/>
    <property type="match status" value="4"/>
</dbReference>
<dbReference type="AlphaFoldDB" id="A0A2W4WVL6"/>
<evidence type="ECO:0000256" key="2">
    <source>
        <dbReference type="ARBA" id="ARBA00022803"/>
    </source>
</evidence>
<sequence length="609" mass="69829">MLVLDTYEKVSPIIDTWLWRTLLGNTDVMQQPVWLVIAGRHNIRQEIGWSTLHQDTNCIHECTFKRFNPEQTKDYLAQIDISNEADIRNIYQVTKGLPYYLNWVRSQFEKGLTLNFAEGQQEIEQLLVKWMTPAQRQVAQLAACCRQFDRALIRSLTDFCELDFATAADDTRNCFGWLTAQSFVEPVGHRWRVDDVAREVFRQGLRQVNREQFEQIYGQLADYYQHRAGSEVSPQASLPERYENPDWREPYAEHLYYLSFSRRPDFQTQFLSHLLEARFFRVDQSIQEILQALLAEGALADQPAYLSHATRRFLQEIAPAVFYGWAVLEEVPLDYAYNQDSYGLTKAATDKALQQCLSHPEQFEGLAKFMAFLCKAKRCAQMQQQGWLLKAQAQAQALEKLECKIKSSDFLIDLYLWKLGDAFYSSNFYEEAIACYDAALAIKPDKHEALYNKGNSLDDLGRREEAIACYDAALAIKPDKHEALSNKGVSLDDLGRREEAIACYDAALAIKPDDHTALSNKGVSLDDLGRREEAIACYDAALSIKPDKHEALYNKACCYSLQGDTDNALRFLQDAIALDAKYQNMAQTDTDFDAIRQDPRFQNLIKTVS</sequence>
<name>A0A2W4WVL6_9CYAN</name>
<keyword evidence="1" id="KW-0677">Repeat</keyword>
<feature type="repeat" description="TPR" evidence="3">
    <location>
        <begin position="413"/>
        <end position="446"/>
    </location>
</feature>
<feature type="repeat" description="TPR" evidence="3">
    <location>
        <begin position="447"/>
        <end position="480"/>
    </location>
</feature>
<dbReference type="Pfam" id="PF13424">
    <property type="entry name" value="TPR_12"/>
    <property type="match status" value="1"/>
</dbReference>
<dbReference type="NCBIfam" id="NF047558">
    <property type="entry name" value="TPR_END_plus"/>
    <property type="match status" value="1"/>
</dbReference>
<gene>
    <name evidence="4" type="ORF">DCF15_21040</name>
</gene>
<evidence type="ECO:0000313" key="5">
    <source>
        <dbReference type="Proteomes" id="UP000249794"/>
    </source>
</evidence>
<evidence type="ECO:0000256" key="3">
    <source>
        <dbReference type="PROSITE-ProRule" id="PRU00339"/>
    </source>
</evidence>
<evidence type="ECO:0000256" key="1">
    <source>
        <dbReference type="ARBA" id="ARBA00022737"/>
    </source>
</evidence>
<feature type="repeat" description="TPR" evidence="3">
    <location>
        <begin position="515"/>
        <end position="548"/>
    </location>
</feature>
<reference evidence="4 5" key="2">
    <citation type="submission" date="2018-06" db="EMBL/GenBank/DDBJ databases">
        <title>Metagenomic assembly of (sub)arctic Cyanobacteria and their associated microbiome from non-axenic cultures.</title>
        <authorList>
            <person name="Baurain D."/>
        </authorList>
    </citation>
    <scope>NUCLEOTIDE SEQUENCE [LARGE SCALE GENOMIC DNA]</scope>
    <source>
        <strain evidence="4">ULC027bin1</strain>
    </source>
</reference>
<dbReference type="Pfam" id="PF13432">
    <property type="entry name" value="TPR_16"/>
    <property type="match status" value="1"/>
</dbReference>
<dbReference type="SUPFAM" id="SSF48452">
    <property type="entry name" value="TPR-like"/>
    <property type="match status" value="1"/>
</dbReference>
<dbReference type="Pfam" id="PF00515">
    <property type="entry name" value="TPR_1"/>
    <property type="match status" value="1"/>
</dbReference>
<evidence type="ECO:0000313" key="4">
    <source>
        <dbReference type="EMBL" id="PZO45949.1"/>
    </source>
</evidence>
<reference evidence="5" key="1">
    <citation type="submission" date="2018-04" db="EMBL/GenBank/DDBJ databases">
        <authorList>
            <person name="Cornet L."/>
        </authorList>
    </citation>
    <scope>NUCLEOTIDE SEQUENCE [LARGE SCALE GENOMIC DNA]</scope>
</reference>
<accession>A0A2W4WVL6</accession>
<dbReference type="Proteomes" id="UP000249794">
    <property type="component" value="Unassembled WGS sequence"/>
</dbReference>
<proteinExistence type="predicted"/>
<feature type="repeat" description="TPR" evidence="3">
    <location>
        <begin position="481"/>
        <end position="514"/>
    </location>
</feature>